<feature type="region of interest" description="Disordered" evidence="1">
    <location>
        <begin position="249"/>
        <end position="339"/>
    </location>
</feature>
<name>A0A0D2B2P7_9EURO</name>
<dbReference type="AlphaFoldDB" id="A0A0D2B2P7"/>
<dbReference type="GeneID" id="27354197"/>
<dbReference type="Proteomes" id="UP000053342">
    <property type="component" value="Unassembled WGS sequence"/>
</dbReference>
<dbReference type="PANTHER" id="PTHR35392:SF2">
    <property type="entry name" value="ZN(II)2CYS6 TRANSCRIPTION FACTOR (EUROFUNG)"/>
    <property type="match status" value="1"/>
</dbReference>
<evidence type="ECO:0000313" key="3">
    <source>
        <dbReference type="Proteomes" id="UP000053342"/>
    </source>
</evidence>
<dbReference type="InterPro" id="IPR052973">
    <property type="entry name" value="Fungal_sec-metab_reg_TF"/>
</dbReference>
<evidence type="ECO:0000313" key="2">
    <source>
        <dbReference type="EMBL" id="KIW46451.1"/>
    </source>
</evidence>
<dbReference type="PANTHER" id="PTHR35392">
    <property type="entry name" value="ZN(II)2CYS6 TRANSCRIPTION FACTOR (EUROFUNG)-RELATED-RELATED"/>
    <property type="match status" value="1"/>
</dbReference>
<accession>A0A0D2B2P7</accession>
<feature type="compositionally biased region" description="Polar residues" evidence="1">
    <location>
        <begin position="301"/>
        <end position="313"/>
    </location>
</feature>
<dbReference type="VEuPathDB" id="FungiDB:PV06_02123"/>
<keyword evidence="3" id="KW-1185">Reference proteome</keyword>
<evidence type="ECO:0000256" key="1">
    <source>
        <dbReference type="SAM" id="MobiDB-lite"/>
    </source>
</evidence>
<proteinExistence type="predicted"/>
<gene>
    <name evidence="2" type="ORF">PV06_02123</name>
</gene>
<feature type="compositionally biased region" description="Low complexity" evidence="1">
    <location>
        <begin position="253"/>
        <end position="276"/>
    </location>
</feature>
<reference evidence="2 3" key="1">
    <citation type="submission" date="2015-01" db="EMBL/GenBank/DDBJ databases">
        <title>The Genome Sequence of Exophiala oligosperma CBS72588.</title>
        <authorList>
            <consortium name="The Broad Institute Genomics Platform"/>
            <person name="Cuomo C."/>
            <person name="de Hoog S."/>
            <person name="Gorbushina A."/>
            <person name="Stielow B."/>
            <person name="Teixiera M."/>
            <person name="Abouelleil A."/>
            <person name="Chapman S.B."/>
            <person name="Priest M."/>
            <person name="Young S.K."/>
            <person name="Wortman J."/>
            <person name="Nusbaum C."/>
            <person name="Birren B."/>
        </authorList>
    </citation>
    <scope>NUCLEOTIDE SEQUENCE [LARGE SCALE GENOMIC DNA]</scope>
    <source>
        <strain evidence="2 3">CBS 72588</strain>
    </source>
</reference>
<protein>
    <submittedName>
        <fullName evidence="2">Uncharacterized protein</fullName>
    </submittedName>
</protein>
<dbReference type="STRING" id="215243.A0A0D2B2P7"/>
<sequence>MGRRANPLIADYFERGARLDDSSNRYAHTCRRCLQVFPKGRMENMQKHLTKLCPAMSLKERLQIILRLNDLAHSDVEQNIFPHAPEREGNQVQADNSLNFPPAIHTGSQQTALEVLAEASRHLNNPVQEPSFNQFLPHTQAAYSEVPHDLPSQSHIVPQIQHDNFGSHSNDFQSSNHINDTMDHLMSTNMQVSDETFTNIPATTSAYGYDAFAGSHETTLPPLLPHTEYPDAAPEWNSLPTTSTAVESILPANNNNNNNDEVPTVESPSVAPVPVVIDLDDQTMPDSTDQPIPIDHPMPDSTDQSIPDSNDQTVPFVPQTGASGKGPRPKGRAKLSPQTKLQAAMVRKIGACSRCRALRKPCVPVDPANPRGICKLCINIKNPRIWKNTCIRPRLWEILEAYFARPRVYSVNREQSGVAWLQYHGSVNVVHFEGKTVALRARYRKPPDNALDNFSDFSIVQEDGAIAIDLENQDERMETYLKAITEDVIAREKSPMIKATLQVAYSLHIEQLANPSTDKEDKILSDVIELWTATSLMIDPELKAEFTIVSGSTGAQRAISECHNTSAYAAMAKQLQAVIENRTSFLSKPTMRRFEECCGHRNKAKSFKVFMTAFILLSCAERMCWLFRRWESDTSVPWSLIRTAGSYAEQGTSFLESIIVLLSPQALKPDLKISEQTGFVVLAAAGDKDRHLLTWLDNARFTAGFGKRADNEQLDFNDCRCMDGELSSHLLEA</sequence>
<dbReference type="RefSeq" id="XP_016266667.1">
    <property type="nucleotide sequence ID" value="XM_016402770.1"/>
</dbReference>
<dbReference type="EMBL" id="KN847333">
    <property type="protein sequence ID" value="KIW46451.1"/>
    <property type="molecule type" value="Genomic_DNA"/>
</dbReference>
<dbReference type="OrthoDB" id="5417895at2759"/>
<organism evidence="2 3">
    <name type="scientific">Exophiala oligosperma</name>
    <dbReference type="NCBI Taxonomy" id="215243"/>
    <lineage>
        <taxon>Eukaryota</taxon>
        <taxon>Fungi</taxon>
        <taxon>Dikarya</taxon>
        <taxon>Ascomycota</taxon>
        <taxon>Pezizomycotina</taxon>
        <taxon>Eurotiomycetes</taxon>
        <taxon>Chaetothyriomycetidae</taxon>
        <taxon>Chaetothyriales</taxon>
        <taxon>Herpotrichiellaceae</taxon>
        <taxon>Exophiala</taxon>
    </lineage>
</organism>